<dbReference type="CDD" id="cd21742">
    <property type="entry name" value="MobB_NDR_LATS-like"/>
    <property type="match status" value="1"/>
</dbReference>
<dbReference type="GO" id="GO:0016301">
    <property type="term" value="F:kinase activity"/>
    <property type="evidence" value="ECO:0007669"/>
    <property type="project" value="UniProtKB-KW"/>
</dbReference>
<feature type="region of interest" description="Disordered" evidence="1">
    <location>
        <begin position="1"/>
        <end position="47"/>
    </location>
</feature>
<proteinExistence type="predicted"/>
<dbReference type="AlphaFoldDB" id="A0AAW2W165"/>
<gene>
    <name evidence="2" type="ORF">Sradi_0266100</name>
</gene>
<comment type="caution">
    <text evidence="2">The sequence shown here is derived from an EMBL/GenBank/DDBJ whole genome shotgun (WGS) entry which is preliminary data.</text>
</comment>
<accession>A0AAW2W165</accession>
<protein>
    <submittedName>
        <fullName evidence="2">Serine/threonine-protein kinase ndrA</fullName>
    </submittedName>
</protein>
<reference evidence="2" key="2">
    <citation type="journal article" date="2024" name="Plant">
        <title>Genomic evolution and insights into agronomic trait innovations of Sesamum species.</title>
        <authorList>
            <person name="Miao H."/>
            <person name="Wang L."/>
            <person name="Qu L."/>
            <person name="Liu H."/>
            <person name="Sun Y."/>
            <person name="Le M."/>
            <person name="Wang Q."/>
            <person name="Wei S."/>
            <person name="Zheng Y."/>
            <person name="Lin W."/>
            <person name="Duan Y."/>
            <person name="Cao H."/>
            <person name="Xiong S."/>
            <person name="Wang X."/>
            <person name="Wei L."/>
            <person name="Li C."/>
            <person name="Ma Q."/>
            <person name="Ju M."/>
            <person name="Zhao R."/>
            <person name="Li G."/>
            <person name="Mu C."/>
            <person name="Tian Q."/>
            <person name="Mei H."/>
            <person name="Zhang T."/>
            <person name="Gao T."/>
            <person name="Zhang H."/>
        </authorList>
    </citation>
    <scope>NUCLEOTIDE SEQUENCE</scope>
    <source>
        <strain evidence="2">G02</strain>
    </source>
</reference>
<feature type="region of interest" description="Disordered" evidence="1">
    <location>
        <begin position="165"/>
        <end position="192"/>
    </location>
</feature>
<keyword evidence="2" id="KW-0418">Kinase</keyword>
<reference evidence="2" key="1">
    <citation type="submission" date="2020-06" db="EMBL/GenBank/DDBJ databases">
        <authorList>
            <person name="Li T."/>
            <person name="Hu X."/>
            <person name="Zhang T."/>
            <person name="Song X."/>
            <person name="Zhang H."/>
            <person name="Dai N."/>
            <person name="Sheng W."/>
            <person name="Hou X."/>
            <person name="Wei L."/>
        </authorList>
    </citation>
    <scope>NUCLEOTIDE SEQUENCE</scope>
    <source>
        <strain evidence="2">G02</strain>
        <tissue evidence="2">Leaf</tissue>
    </source>
</reference>
<evidence type="ECO:0000313" key="2">
    <source>
        <dbReference type="EMBL" id="KAL0435582.1"/>
    </source>
</evidence>
<dbReference type="Gene3D" id="3.30.200.20">
    <property type="entry name" value="Phosphorylase Kinase, domain 1"/>
    <property type="match status" value="1"/>
</dbReference>
<dbReference type="EMBL" id="JACGWJ010000002">
    <property type="protein sequence ID" value="KAL0435582.1"/>
    <property type="molecule type" value="Genomic_DNA"/>
</dbReference>
<dbReference type="InterPro" id="IPR059233">
    <property type="entry name" value="MobB_NdrA/B/Cbk1"/>
</dbReference>
<sequence>MDSARSWFQKFQPRDRLRSSTRKKDSMGNSGREDPEPVSAEEASNLTKQRVAAAKQYIENHYKEQMKNLQERRERRSLLEKKLADADVSEEDQNNLLKFLEKKETEYMRLQRHKMGADDFELLTMIGKGAFGEMLSSKDINFVGYTYKNFEIVNDYQVPGMAELKKKRTTSKRPTIKSLFEEESESSETASQ</sequence>
<feature type="compositionally biased region" description="Basic and acidic residues" evidence="1">
    <location>
        <begin position="12"/>
        <end position="35"/>
    </location>
</feature>
<name>A0AAW2W165_SESRA</name>
<feature type="compositionally biased region" description="Basic residues" evidence="1">
    <location>
        <begin position="165"/>
        <end position="175"/>
    </location>
</feature>
<keyword evidence="2" id="KW-0808">Transferase</keyword>
<organism evidence="2">
    <name type="scientific">Sesamum radiatum</name>
    <name type="common">Black benniseed</name>
    <dbReference type="NCBI Taxonomy" id="300843"/>
    <lineage>
        <taxon>Eukaryota</taxon>
        <taxon>Viridiplantae</taxon>
        <taxon>Streptophyta</taxon>
        <taxon>Embryophyta</taxon>
        <taxon>Tracheophyta</taxon>
        <taxon>Spermatophyta</taxon>
        <taxon>Magnoliopsida</taxon>
        <taxon>eudicotyledons</taxon>
        <taxon>Gunneridae</taxon>
        <taxon>Pentapetalae</taxon>
        <taxon>asterids</taxon>
        <taxon>lamiids</taxon>
        <taxon>Lamiales</taxon>
        <taxon>Pedaliaceae</taxon>
        <taxon>Sesamum</taxon>
    </lineage>
</organism>
<evidence type="ECO:0000256" key="1">
    <source>
        <dbReference type="SAM" id="MobiDB-lite"/>
    </source>
</evidence>